<evidence type="ECO:0008006" key="4">
    <source>
        <dbReference type="Google" id="ProtNLM"/>
    </source>
</evidence>
<dbReference type="Proteomes" id="UP000630923">
    <property type="component" value="Unassembled WGS sequence"/>
</dbReference>
<feature type="signal peptide" evidence="1">
    <location>
        <begin position="1"/>
        <end position="20"/>
    </location>
</feature>
<evidence type="ECO:0000313" key="3">
    <source>
        <dbReference type="Proteomes" id="UP000630923"/>
    </source>
</evidence>
<proteinExistence type="predicted"/>
<dbReference type="RefSeq" id="WP_191249624.1">
    <property type="nucleotide sequence ID" value="NZ_BNCI01000001.1"/>
</dbReference>
<comment type="caution">
    <text evidence="2">The sequence shown here is derived from an EMBL/GenBank/DDBJ whole genome shotgun (WGS) entry which is preliminary data.</text>
</comment>
<dbReference type="Gene3D" id="3.40.190.10">
    <property type="entry name" value="Periplasmic binding protein-like II"/>
    <property type="match status" value="1"/>
</dbReference>
<evidence type="ECO:0000256" key="1">
    <source>
        <dbReference type="SAM" id="SignalP"/>
    </source>
</evidence>
<evidence type="ECO:0000313" key="2">
    <source>
        <dbReference type="EMBL" id="GHF11232.1"/>
    </source>
</evidence>
<organism evidence="2 3">
    <name type="scientific">Kordiimonas sediminis</name>
    <dbReference type="NCBI Taxonomy" id="1735581"/>
    <lineage>
        <taxon>Bacteria</taxon>
        <taxon>Pseudomonadati</taxon>
        <taxon>Pseudomonadota</taxon>
        <taxon>Alphaproteobacteria</taxon>
        <taxon>Kordiimonadales</taxon>
        <taxon>Kordiimonadaceae</taxon>
        <taxon>Kordiimonas</taxon>
    </lineage>
</organism>
<reference evidence="2" key="1">
    <citation type="journal article" date="2014" name="Int. J. Syst. Evol. Microbiol.">
        <title>Complete genome sequence of Corynebacterium casei LMG S-19264T (=DSM 44701T), isolated from a smear-ripened cheese.</title>
        <authorList>
            <consortium name="US DOE Joint Genome Institute (JGI-PGF)"/>
            <person name="Walter F."/>
            <person name="Albersmeier A."/>
            <person name="Kalinowski J."/>
            <person name="Ruckert C."/>
        </authorList>
    </citation>
    <scope>NUCLEOTIDE SEQUENCE</scope>
    <source>
        <strain evidence="2">KCTC 42590</strain>
    </source>
</reference>
<sequence length="235" mass="26649">MRSILSFIVGFIFLSQTAWANDLQVIAVEYPPYTTSKSPSGGLSFDRLNSFITSKGLPIQVDALILPPGRLQLCQERGEWCAAFYPPPENQHENVRLIELGEKVLLGLYRLKEETPFTWQHLEDLKGKHVAIMRQDKNSRFNQALLEAGIHLMSVESNMNSFRLVLNGRADYAFGDNLSLESTPLSSDDKARLQFSETKLMEVNIGMFINSECPEIAPFLPYATNTSEYWTLRPE</sequence>
<dbReference type="EMBL" id="BNCI01000001">
    <property type="protein sequence ID" value="GHF11232.1"/>
    <property type="molecule type" value="Genomic_DNA"/>
</dbReference>
<name>A0A919AJ93_9PROT</name>
<reference evidence="2" key="2">
    <citation type="submission" date="2020-09" db="EMBL/GenBank/DDBJ databases">
        <authorList>
            <person name="Sun Q."/>
            <person name="Kim S."/>
        </authorList>
    </citation>
    <scope>NUCLEOTIDE SEQUENCE</scope>
    <source>
        <strain evidence="2">KCTC 42590</strain>
    </source>
</reference>
<accession>A0A919AJ93</accession>
<feature type="chain" id="PRO_5038093498" description="Solute-binding protein family 3/N-terminal domain-containing protein" evidence="1">
    <location>
        <begin position="21"/>
        <end position="235"/>
    </location>
</feature>
<keyword evidence="1" id="KW-0732">Signal</keyword>
<dbReference type="SUPFAM" id="SSF53850">
    <property type="entry name" value="Periplasmic binding protein-like II"/>
    <property type="match status" value="1"/>
</dbReference>
<protein>
    <recommendedName>
        <fullName evidence="4">Solute-binding protein family 3/N-terminal domain-containing protein</fullName>
    </recommendedName>
</protein>
<dbReference type="AlphaFoldDB" id="A0A919AJ93"/>
<gene>
    <name evidence="2" type="ORF">GCM10017044_01200</name>
</gene>
<keyword evidence="3" id="KW-1185">Reference proteome</keyword>